<evidence type="ECO:0000313" key="14">
    <source>
        <dbReference type="EMBL" id="VFK05358.1"/>
    </source>
</evidence>
<gene>
    <name evidence="11" type="primary">rlmE</name>
    <name evidence="11" type="synonym">ftsJ</name>
    <name evidence="11" type="synonym">rrmJ</name>
    <name evidence="15" type="ORF">BECKH772A_GA0070896_105921</name>
    <name evidence="14" type="ORF">BECKH772B_GA0070898_105751</name>
    <name evidence="16" type="ORF">BECKH772C_GA0070978_105881</name>
</gene>
<dbReference type="GO" id="GO:0008650">
    <property type="term" value="F:rRNA (uridine-2'-O-)-methyltransferase activity"/>
    <property type="evidence" value="ECO:0007669"/>
    <property type="project" value="UniProtKB-UniRule"/>
</dbReference>
<evidence type="ECO:0000256" key="11">
    <source>
        <dbReference type="HAMAP-Rule" id="MF_01547"/>
    </source>
</evidence>
<dbReference type="PANTHER" id="PTHR10920:SF18">
    <property type="entry name" value="RRNA METHYLTRANSFERASE 2, MITOCHONDRIAL"/>
    <property type="match status" value="1"/>
</dbReference>
<dbReference type="SUPFAM" id="SSF53335">
    <property type="entry name" value="S-adenosyl-L-methionine-dependent methyltransferases"/>
    <property type="match status" value="1"/>
</dbReference>
<dbReference type="EC" id="2.1.1.166" evidence="6 11"/>
<evidence type="ECO:0000259" key="13">
    <source>
        <dbReference type="Pfam" id="PF01728"/>
    </source>
</evidence>
<evidence type="ECO:0000256" key="5">
    <source>
        <dbReference type="ARBA" id="ARBA00037569"/>
    </source>
</evidence>
<evidence type="ECO:0000256" key="4">
    <source>
        <dbReference type="ARBA" id="ARBA00022691"/>
    </source>
</evidence>
<feature type="active site" description="Proton acceptor" evidence="11 12">
    <location>
        <position position="158"/>
    </location>
</feature>
<evidence type="ECO:0000256" key="7">
    <source>
        <dbReference type="ARBA" id="ARBA00041129"/>
    </source>
</evidence>
<dbReference type="InterPro" id="IPR002877">
    <property type="entry name" value="RNA_MeTrfase_FtsJ_dom"/>
</dbReference>
<evidence type="ECO:0000313" key="16">
    <source>
        <dbReference type="EMBL" id="VFK09252.1"/>
    </source>
</evidence>
<dbReference type="EMBL" id="CAADFG010000592">
    <property type="protein sequence ID" value="VFK05812.1"/>
    <property type="molecule type" value="Genomic_DNA"/>
</dbReference>
<sequence>MRSTGNWITKHRKDPFVRDAREAGYRSRAAYKLLEINQRDGLFQRGDVVVDLGAAPGGWSQVASQQVGGAGRIIAIDRLPMVPLPGVDSLEGDIRDRAVQSWIVEILAGRPARVVLSDMAPNISGMNALDQPRALQMAESALDIGLGILAPGGDFLVKVFQGEGFEAFVKAVRGSFSKTYVRKPKASRAYSREIYVLGRDFIIDRGQ</sequence>
<reference evidence="15" key="1">
    <citation type="submission" date="2019-02" db="EMBL/GenBank/DDBJ databases">
        <authorList>
            <person name="Gruber-Vodicka R. H."/>
            <person name="Seah K. B. B."/>
        </authorList>
    </citation>
    <scope>NUCLEOTIDE SEQUENCE</scope>
    <source>
        <strain evidence="16">BECK_SA2B12</strain>
        <strain evidence="15">BECK_SA2B15</strain>
        <strain evidence="14">BECK_SA2B20</strain>
    </source>
</reference>
<proteinExistence type="inferred from homology"/>
<dbReference type="FunFam" id="3.40.50.150:FF:000005">
    <property type="entry name" value="Ribosomal RNA large subunit methyltransferase E"/>
    <property type="match status" value="1"/>
</dbReference>
<feature type="binding site" evidence="11">
    <location>
        <position position="57"/>
    </location>
    <ligand>
        <name>S-adenosyl-L-methionine</name>
        <dbReference type="ChEBI" id="CHEBI:59789"/>
    </ligand>
</feature>
<dbReference type="InterPro" id="IPR029063">
    <property type="entry name" value="SAM-dependent_MTases_sf"/>
</dbReference>
<dbReference type="InterPro" id="IPR050082">
    <property type="entry name" value="RNA_methyltr_RlmE"/>
</dbReference>
<evidence type="ECO:0000256" key="2">
    <source>
        <dbReference type="ARBA" id="ARBA00022603"/>
    </source>
</evidence>
<dbReference type="Gene3D" id="3.40.50.150">
    <property type="entry name" value="Vaccinia Virus protein VP39"/>
    <property type="match status" value="1"/>
</dbReference>
<evidence type="ECO:0000256" key="12">
    <source>
        <dbReference type="PIRSR" id="PIRSR005461-1"/>
    </source>
</evidence>
<dbReference type="HAMAP" id="MF_01547">
    <property type="entry name" value="RNA_methyltr_E"/>
    <property type="match status" value="1"/>
</dbReference>
<feature type="domain" description="Ribosomal RNA methyltransferase FtsJ" evidence="13">
    <location>
        <begin position="25"/>
        <end position="201"/>
    </location>
</feature>
<dbReference type="PANTHER" id="PTHR10920">
    <property type="entry name" value="RIBOSOMAL RNA METHYLTRANSFERASE"/>
    <property type="match status" value="1"/>
</dbReference>
<evidence type="ECO:0000256" key="8">
    <source>
        <dbReference type="ARBA" id="ARBA00041995"/>
    </source>
</evidence>
<dbReference type="Pfam" id="PF01728">
    <property type="entry name" value="FtsJ"/>
    <property type="match status" value="1"/>
</dbReference>
<comment type="similarity">
    <text evidence="11">Belongs to the class I-like SAM-binding methyltransferase superfamily. RNA methyltransferase RlmE family.</text>
</comment>
<evidence type="ECO:0000256" key="3">
    <source>
        <dbReference type="ARBA" id="ARBA00022679"/>
    </source>
</evidence>
<keyword evidence="4 11" id="KW-0949">S-adenosyl-L-methionine</keyword>
<comment type="function">
    <text evidence="5 11">Specifically methylates the uridine in position 2552 of 23S rRNA at the 2'-O position of the ribose in the fully assembled 50S ribosomal subunit.</text>
</comment>
<organism evidence="15">
    <name type="scientific">Candidatus Kentrum eta</name>
    <dbReference type="NCBI Taxonomy" id="2126337"/>
    <lineage>
        <taxon>Bacteria</taxon>
        <taxon>Pseudomonadati</taxon>
        <taxon>Pseudomonadota</taxon>
        <taxon>Gammaproteobacteria</taxon>
        <taxon>Candidatus Kentrum</taxon>
    </lineage>
</organism>
<keyword evidence="3 11" id="KW-0808">Transferase</keyword>
<evidence type="ECO:0000256" key="1">
    <source>
        <dbReference type="ARBA" id="ARBA00022552"/>
    </source>
</evidence>
<evidence type="ECO:0000256" key="9">
    <source>
        <dbReference type="ARBA" id="ARBA00042745"/>
    </source>
</evidence>
<dbReference type="AlphaFoldDB" id="A0A450VLX3"/>
<comment type="subcellular location">
    <subcellularLocation>
        <location evidence="11">Cytoplasm</location>
    </subcellularLocation>
</comment>
<evidence type="ECO:0000313" key="15">
    <source>
        <dbReference type="EMBL" id="VFK05812.1"/>
    </source>
</evidence>
<evidence type="ECO:0000256" key="10">
    <source>
        <dbReference type="ARBA" id="ARBA00048970"/>
    </source>
</evidence>
<protein>
    <recommendedName>
        <fullName evidence="7 11">Ribosomal RNA large subunit methyltransferase E</fullName>
        <ecNumber evidence="6 11">2.1.1.166</ecNumber>
    </recommendedName>
    <alternativeName>
        <fullName evidence="9 11">23S rRNA Um2552 methyltransferase</fullName>
    </alternativeName>
    <alternativeName>
        <fullName evidence="8 11">rRNA (uridine-2'-O-)-methyltransferase</fullName>
    </alternativeName>
</protein>
<dbReference type="InterPro" id="IPR015507">
    <property type="entry name" value="rRNA-MeTfrase_E"/>
</dbReference>
<comment type="catalytic activity">
    <reaction evidence="10 11">
        <text>uridine(2552) in 23S rRNA + S-adenosyl-L-methionine = 2'-O-methyluridine(2552) in 23S rRNA + S-adenosyl-L-homocysteine + H(+)</text>
        <dbReference type="Rhea" id="RHEA:42720"/>
        <dbReference type="Rhea" id="RHEA-COMP:10202"/>
        <dbReference type="Rhea" id="RHEA-COMP:10203"/>
        <dbReference type="ChEBI" id="CHEBI:15378"/>
        <dbReference type="ChEBI" id="CHEBI:57856"/>
        <dbReference type="ChEBI" id="CHEBI:59789"/>
        <dbReference type="ChEBI" id="CHEBI:65315"/>
        <dbReference type="ChEBI" id="CHEBI:74478"/>
        <dbReference type="EC" id="2.1.1.166"/>
    </reaction>
</comment>
<keyword evidence="2 11" id="KW-0489">Methyltransferase</keyword>
<keyword evidence="11" id="KW-0963">Cytoplasm</keyword>
<name>A0A450VLX3_9GAMM</name>
<dbReference type="EMBL" id="CAADFJ010000588">
    <property type="protein sequence ID" value="VFK09252.1"/>
    <property type="molecule type" value="Genomic_DNA"/>
</dbReference>
<evidence type="ECO:0000256" key="6">
    <source>
        <dbReference type="ARBA" id="ARBA00038861"/>
    </source>
</evidence>
<feature type="binding site" evidence="11">
    <location>
        <position position="93"/>
    </location>
    <ligand>
        <name>S-adenosyl-L-methionine</name>
        <dbReference type="ChEBI" id="CHEBI:59789"/>
    </ligand>
</feature>
<dbReference type="EMBL" id="CAADFI010000575">
    <property type="protein sequence ID" value="VFK05358.1"/>
    <property type="molecule type" value="Genomic_DNA"/>
</dbReference>
<keyword evidence="1 11" id="KW-0698">rRNA processing</keyword>
<feature type="binding site" evidence="11">
    <location>
        <position position="59"/>
    </location>
    <ligand>
        <name>S-adenosyl-L-methionine</name>
        <dbReference type="ChEBI" id="CHEBI:59789"/>
    </ligand>
</feature>
<feature type="binding site" evidence="11">
    <location>
        <position position="77"/>
    </location>
    <ligand>
        <name>S-adenosyl-L-methionine</name>
        <dbReference type="ChEBI" id="CHEBI:59789"/>
    </ligand>
</feature>
<dbReference type="PIRSF" id="PIRSF005461">
    <property type="entry name" value="23S_rRNA_mtase"/>
    <property type="match status" value="1"/>
</dbReference>
<feature type="binding site" evidence="11">
    <location>
        <position position="118"/>
    </location>
    <ligand>
        <name>S-adenosyl-L-methionine</name>
        <dbReference type="ChEBI" id="CHEBI:59789"/>
    </ligand>
</feature>
<accession>A0A450VLX3</accession>
<dbReference type="GO" id="GO:0005737">
    <property type="term" value="C:cytoplasm"/>
    <property type="evidence" value="ECO:0007669"/>
    <property type="project" value="UniProtKB-SubCell"/>
</dbReference>